<dbReference type="GO" id="GO:0016887">
    <property type="term" value="F:ATP hydrolysis activity"/>
    <property type="evidence" value="ECO:0007669"/>
    <property type="project" value="InterPro"/>
</dbReference>
<dbReference type="AlphaFoldDB" id="A0A1B3SJP0"/>
<evidence type="ECO:0000256" key="4">
    <source>
        <dbReference type="ARBA" id="ARBA00022741"/>
    </source>
</evidence>
<evidence type="ECO:0000256" key="5">
    <source>
        <dbReference type="ARBA" id="ARBA00022840"/>
    </source>
</evidence>
<keyword evidence="12" id="KW-1185">Reference proteome</keyword>
<feature type="transmembrane region" description="Helical" evidence="8">
    <location>
        <begin position="271"/>
        <end position="293"/>
    </location>
</feature>
<dbReference type="OrthoDB" id="9763744at2"/>
<dbReference type="PATRIC" id="fig|216938.3.peg.198"/>
<dbReference type="GO" id="GO:0140359">
    <property type="term" value="F:ABC-type transporter activity"/>
    <property type="evidence" value="ECO:0007669"/>
    <property type="project" value="InterPro"/>
</dbReference>
<dbReference type="InterPro" id="IPR003593">
    <property type="entry name" value="AAA+_ATPase"/>
</dbReference>
<feature type="transmembrane region" description="Helical" evidence="8">
    <location>
        <begin position="189"/>
        <end position="209"/>
    </location>
</feature>
<dbReference type="PROSITE" id="PS00211">
    <property type="entry name" value="ABC_TRANSPORTER_1"/>
    <property type="match status" value="1"/>
</dbReference>
<dbReference type="InterPro" id="IPR011527">
    <property type="entry name" value="ABC1_TM_dom"/>
</dbReference>
<dbReference type="InterPro" id="IPR027417">
    <property type="entry name" value="P-loop_NTPase"/>
</dbReference>
<evidence type="ECO:0000313" key="12">
    <source>
        <dbReference type="Proteomes" id="UP000094378"/>
    </source>
</evidence>
<dbReference type="Pfam" id="PF00005">
    <property type="entry name" value="ABC_tran"/>
    <property type="match status" value="1"/>
</dbReference>
<dbReference type="PROSITE" id="PS50893">
    <property type="entry name" value="ABC_TRANSPORTER_2"/>
    <property type="match status" value="1"/>
</dbReference>
<feature type="transmembrane region" description="Helical" evidence="8">
    <location>
        <begin position="37"/>
        <end position="64"/>
    </location>
</feature>
<dbReference type="GO" id="GO:0005524">
    <property type="term" value="F:ATP binding"/>
    <property type="evidence" value="ECO:0007669"/>
    <property type="project" value="UniProtKB-KW"/>
</dbReference>
<evidence type="ECO:0000256" key="6">
    <source>
        <dbReference type="ARBA" id="ARBA00022989"/>
    </source>
</evidence>
<dbReference type="PROSITE" id="PS50929">
    <property type="entry name" value="ABC_TM1F"/>
    <property type="match status" value="1"/>
</dbReference>
<dbReference type="Proteomes" id="UP000094378">
    <property type="component" value="Chromosome"/>
</dbReference>
<dbReference type="Gene3D" id="1.20.1560.10">
    <property type="entry name" value="ABC transporter type 1, transmembrane domain"/>
    <property type="match status" value="2"/>
</dbReference>
<gene>
    <name evidence="11" type="ORF">SHELI_v1c01980</name>
</gene>
<feature type="domain" description="ABC transmembrane type-1" evidence="10">
    <location>
        <begin position="40"/>
        <end position="329"/>
    </location>
</feature>
<dbReference type="InterPro" id="IPR039421">
    <property type="entry name" value="Type_1_exporter"/>
</dbReference>
<dbReference type="PANTHER" id="PTHR24221">
    <property type="entry name" value="ATP-BINDING CASSETTE SUB-FAMILY B"/>
    <property type="match status" value="1"/>
</dbReference>
<dbReference type="EMBL" id="CP017015">
    <property type="protein sequence ID" value="AOG60153.1"/>
    <property type="molecule type" value="Genomic_DNA"/>
</dbReference>
<dbReference type="PANTHER" id="PTHR24221:SF654">
    <property type="entry name" value="ATP-BINDING CASSETTE SUB-FAMILY B MEMBER 6"/>
    <property type="match status" value="1"/>
</dbReference>
<keyword evidence="4" id="KW-0547">Nucleotide-binding</keyword>
<keyword evidence="3 8" id="KW-0812">Transmembrane</keyword>
<dbReference type="Gene3D" id="3.40.50.300">
    <property type="entry name" value="P-loop containing nucleotide triphosphate hydrolases"/>
    <property type="match status" value="1"/>
</dbReference>
<dbReference type="SUPFAM" id="SSF90123">
    <property type="entry name" value="ABC transporter transmembrane region"/>
    <property type="match status" value="1"/>
</dbReference>
<dbReference type="GO" id="GO:0005886">
    <property type="term" value="C:plasma membrane"/>
    <property type="evidence" value="ECO:0007669"/>
    <property type="project" value="UniProtKB-SubCell"/>
</dbReference>
<dbReference type="InterPro" id="IPR003439">
    <property type="entry name" value="ABC_transporter-like_ATP-bd"/>
</dbReference>
<keyword evidence="6 8" id="KW-1133">Transmembrane helix</keyword>
<dbReference type="KEGG" id="shj:SHELI_v1c01980"/>
<dbReference type="STRING" id="216938.SHELI_v1c01980"/>
<dbReference type="InterPro" id="IPR017871">
    <property type="entry name" value="ABC_transporter-like_CS"/>
</dbReference>
<dbReference type="SMART" id="SM00382">
    <property type="entry name" value="AAA"/>
    <property type="match status" value="1"/>
</dbReference>
<evidence type="ECO:0000256" key="7">
    <source>
        <dbReference type="ARBA" id="ARBA00023136"/>
    </source>
</evidence>
<dbReference type="SUPFAM" id="SSF52540">
    <property type="entry name" value="P-loop containing nucleoside triphosphate hydrolases"/>
    <property type="match status" value="1"/>
</dbReference>
<comment type="similarity">
    <text evidence="2">Belongs to the ABC transporter superfamily.</text>
</comment>
<comment type="subcellular location">
    <subcellularLocation>
        <location evidence="1">Cell membrane</location>
        <topology evidence="1">Multi-pass membrane protein</topology>
    </subcellularLocation>
</comment>
<dbReference type="InterPro" id="IPR036640">
    <property type="entry name" value="ABC1_TM_sf"/>
</dbReference>
<keyword evidence="5 11" id="KW-0067">ATP-binding</keyword>
<proteinExistence type="inferred from homology"/>
<feature type="transmembrane region" description="Helical" evidence="8">
    <location>
        <begin position="162"/>
        <end position="183"/>
    </location>
</feature>
<evidence type="ECO:0000256" key="8">
    <source>
        <dbReference type="SAM" id="Phobius"/>
    </source>
</evidence>
<evidence type="ECO:0000259" key="10">
    <source>
        <dbReference type="PROSITE" id="PS50929"/>
    </source>
</evidence>
<evidence type="ECO:0000259" key="9">
    <source>
        <dbReference type="PROSITE" id="PS50893"/>
    </source>
</evidence>
<dbReference type="FunFam" id="3.40.50.300:FF:000218">
    <property type="entry name" value="Multidrug ABC transporter ATP-binding protein"/>
    <property type="match status" value="1"/>
</dbReference>
<organism evidence="11 12">
    <name type="scientific">Spiroplasma helicoides</name>
    <dbReference type="NCBI Taxonomy" id="216938"/>
    <lineage>
        <taxon>Bacteria</taxon>
        <taxon>Bacillati</taxon>
        <taxon>Mycoplasmatota</taxon>
        <taxon>Mollicutes</taxon>
        <taxon>Entomoplasmatales</taxon>
        <taxon>Spiroplasmataceae</taxon>
        <taxon>Spiroplasma</taxon>
    </lineage>
</organism>
<feature type="domain" description="ABC transporter" evidence="9">
    <location>
        <begin position="366"/>
        <end position="604"/>
    </location>
</feature>
<evidence type="ECO:0000313" key="11">
    <source>
        <dbReference type="EMBL" id="AOG60153.1"/>
    </source>
</evidence>
<name>A0A1B3SJP0_9MOLU</name>
<keyword evidence="7 8" id="KW-0472">Membrane</keyword>
<evidence type="ECO:0000256" key="3">
    <source>
        <dbReference type="ARBA" id="ARBA00022692"/>
    </source>
</evidence>
<sequence length="608" mass="68930">MMKKNKKEKYVTDKFFSAKKLFAALIMIGGGIKRHPWVFFLCTLATILDSISWSFSTVFVKGLTTALLENNGEGAELFGFNLSWVQWIIMGLSAFVSFIIFEFLTNVLAGVFSKKLEIDLRNKALQHLVEIDISYYSRNQLGLVMTRVITDSGNLGEAFNTFYLTFIWMIVSLTTTIIIIFGINIELASIATGFLLIMLIVISVVFIYYRRANLIAIDKRQHIDADIIDRLINIRLIKATGSENLETKRNKELHHTYDTSKQVAIRLQSSLVVFNGTMIALLPIILLVINIFLNQGKMSPEAFSTLTISFITASANFMVNLSVLTQVLQGIMWMSNCTMRLNYIFNEKSIIEYSENPIKINSIKTVEFKDVSFRYPESPTVEILPPINIKFTKGKSYAFVGETGVGKSTIAKMLLRFYDVSSGQLLINNINIKDLNLSHYLSHVGYVEQEPQILFGTVMENLKYSIPKEVSDEEAIEASKKAKLDDFIQSLPDKYDTILGERGFMFSGGQKQRLIIARLFLKNPELLILDEATSALDNIVEKEIQSELDELMENRTTIVIAHRLSTIKNVDQIIVLERKKGIGQIGTFEELKSSPGRFQKLYNYGLLK</sequence>
<dbReference type="Pfam" id="PF00664">
    <property type="entry name" value="ABC_membrane"/>
    <property type="match status" value="1"/>
</dbReference>
<feature type="transmembrane region" description="Helical" evidence="8">
    <location>
        <begin position="84"/>
        <end position="112"/>
    </location>
</feature>
<evidence type="ECO:0000256" key="1">
    <source>
        <dbReference type="ARBA" id="ARBA00004651"/>
    </source>
</evidence>
<evidence type="ECO:0000256" key="2">
    <source>
        <dbReference type="ARBA" id="ARBA00005417"/>
    </source>
</evidence>
<feature type="transmembrane region" description="Helical" evidence="8">
    <location>
        <begin position="305"/>
        <end position="324"/>
    </location>
</feature>
<protein>
    <submittedName>
        <fullName evidence="11">ABC transporter ATP-binding protein</fullName>
    </submittedName>
</protein>
<accession>A0A1B3SJP0</accession>
<reference evidence="11 12" key="1">
    <citation type="submission" date="2016-08" db="EMBL/GenBank/DDBJ databases">
        <title>Complete genome sequence of Spiroplasma helicoides TABS-2 (DSM 22551).</title>
        <authorList>
            <person name="Shen W.-Y."/>
            <person name="Lo W.-S."/>
            <person name="Lai Y.-C."/>
            <person name="Kuo C.-H."/>
        </authorList>
    </citation>
    <scope>NUCLEOTIDE SEQUENCE [LARGE SCALE GENOMIC DNA]</scope>
    <source>
        <strain evidence="11 12">TABS-2</strain>
    </source>
</reference>